<dbReference type="Proteomes" id="UP000670947">
    <property type="component" value="Unassembled WGS sequence"/>
</dbReference>
<comment type="caution">
    <text evidence="2">The sequence shown here is derived from an EMBL/GenBank/DDBJ whole genome shotgun (WGS) entry which is preliminary data.</text>
</comment>
<feature type="transmembrane region" description="Helical" evidence="1">
    <location>
        <begin position="147"/>
        <end position="166"/>
    </location>
</feature>
<dbReference type="Pfam" id="PF13346">
    <property type="entry name" value="ABC2_membrane_5"/>
    <property type="match status" value="1"/>
</dbReference>
<keyword evidence="3" id="KW-1185">Reference proteome</keyword>
<accession>A0ABS3W519</accession>
<keyword evidence="1" id="KW-0812">Transmembrane</keyword>
<feature type="transmembrane region" description="Helical" evidence="1">
    <location>
        <begin position="110"/>
        <end position="135"/>
    </location>
</feature>
<reference evidence="2 3" key="1">
    <citation type="submission" date="2021-03" db="EMBL/GenBank/DDBJ databases">
        <title>Paenibacillus artemisicola MWE-103 whole genome sequence.</title>
        <authorList>
            <person name="Ham Y.J."/>
        </authorList>
    </citation>
    <scope>NUCLEOTIDE SEQUENCE [LARGE SCALE GENOMIC DNA]</scope>
    <source>
        <strain evidence="2 3">MWE-103</strain>
    </source>
</reference>
<gene>
    <name evidence="2" type="ORF">I8J29_04320</name>
</gene>
<name>A0ABS3W519_9BACL</name>
<feature type="transmembrane region" description="Helical" evidence="1">
    <location>
        <begin position="36"/>
        <end position="56"/>
    </location>
</feature>
<feature type="transmembrane region" description="Helical" evidence="1">
    <location>
        <begin position="12"/>
        <end position="30"/>
    </location>
</feature>
<proteinExistence type="predicted"/>
<dbReference type="EMBL" id="JAGGDJ010000002">
    <property type="protein sequence ID" value="MBO7743407.1"/>
    <property type="molecule type" value="Genomic_DNA"/>
</dbReference>
<evidence type="ECO:0000313" key="3">
    <source>
        <dbReference type="Proteomes" id="UP000670947"/>
    </source>
</evidence>
<feature type="transmembrane region" description="Helical" evidence="1">
    <location>
        <begin position="76"/>
        <end position="98"/>
    </location>
</feature>
<dbReference type="InterPro" id="IPR025699">
    <property type="entry name" value="ABC2_memb-like"/>
</dbReference>
<keyword evidence="1" id="KW-0472">Membrane</keyword>
<protein>
    <submittedName>
        <fullName evidence="2">ABC-2 transporter permease</fullName>
    </submittedName>
</protein>
<sequence length="220" mass="24920">MYNLVIKDLKIGIQPIFFVMPFLLGMLMLIPSWIYFIVPMYFFWISVPGIFGNFRAQNDLLFTTMMPVTKPDMVKARVFVIIILEMLHVGFAVIFGLIHDLVYSSMNITYYFFAPTMGFWGLCMVIMAIFNLVFLPMYYKTAYKYGGALGMAVAAAMIFAGIAQWLGIQIPTLFDVFNVSVADHLAVHALILIAGIAIFAIFTLIAYRVAAKRFLNVELL</sequence>
<evidence type="ECO:0000256" key="1">
    <source>
        <dbReference type="SAM" id="Phobius"/>
    </source>
</evidence>
<evidence type="ECO:0000313" key="2">
    <source>
        <dbReference type="EMBL" id="MBO7743407.1"/>
    </source>
</evidence>
<keyword evidence="1" id="KW-1133">Transmembrane helix</keyword>
<feature type="transmembrane region" description="Helical" evidence="1">
    <location>
        <begin position="186"/>
        <end position="207"/>
    </location>
</feature>
<organism evidence="2 3">
    <name type="scientific">Paenibacillus artemisiicola</name>
    <dbReference type="NCBI Taxonomy" id="1172618"/>
    <lineage>
        <taxon>Bacteria</taxon>
        <taxon>Bacillati</taxon>
        <taxon>Bacillota</taxon>
        <taxon>Bacilli</taxon>
        <taxon>Bacillales</taxon>
        <taxon>Paenibacillaceae</taxon>
        <taxon>Paenibacillus</taxon>
    </lineage>
</organism>
<dbReference type="RefSeq" id="WP_208846441.1">
    <property type="nucleotide sequence ID" value="NZ_JAGGDJ010000002.1"/>
</dbReference>